<evidence type="ECO:0000313" key="2">
    <source>
        <dbReference type="EMBL" id="BCJ41536.1"/>
    </source>
</evidence>
<organism evidence="2 3">
    <name type="scientific">Actinoplanes ianthinogenes</name>
    <dbReference type="NCBI Taxonomy" id="122358"/>
    <lineage>
        <taxon>Bacteria</taxon>
        <taxon>Bacillati</taxon>
        <taxon>Actinomycetota</taxon>
        <taxon>Actinomycetes</taxon>
        <taxon>Micromonosporales</taxon>
        <taxon>Micromonosporaceae</taxon>
        <taxon>Actinoplanes</taxon>
    </lineage>
</organism>
<accession>A0ABN6C810</accession>
<dbReference type="Proteomes" id="UP000676967">
    <property type="component" value="Chromosome"/>
</dbReference>
<reference evidence="2 3" key="1">
    <citation type="submission" date="2020-08" db="EMBL/GenBank/DDBJ databases">
        <title>Whole genome shotgun sequence of Actinoplanes ianthinogenes NBRC 13996.</title>
        <authorList>
            <person name="Komaki H."/>
            <person name="Tamura T."/>
        </authorList>
    </citation>
    <scope>NUCLEOTIDE SEQUENCE [LARGE SCALE GENOMIC DNA]</scope>
    <source>
        <strain evidence="2 3">NBRC 13996</strain>
    </source>
</reference>
<proteinExistence type="predicted"/>
<gene>
    <name evidence="2" type="ORF">Aiant_21930</name>
</gene>
<protein>
    <submittedName>
        <fullName evidence="2">Uncharacterized protein</fullName>
    </submittedName>
</protein>
<dbReference type="RefSeq" id="WP_189333331.1">
    <property type="nucleotide sequence ID" value="NZ_AP023356.1"/>
</dbReference>
<feature type="transmembrane region" description="Helical" evidence="1">
    <location>
        <begin position="16"/>
        <end position="42"/>
    </location>
</feature>
<keyword evidence="1" id="KW-0472">Membrane</keyword>
<evidence type="ECO:0000313" key="3">
    <source>
        <dbReference type="Proteomes" id="UP000676967"/>
    </source>
</evidence>
<sequence length="193" mass="19578">MTERLPVPETTSGRRLAITAVLVSLLALMASGVTGVLLYRLIATPAPMHDMSPAPAPSAVGLPVTYAKEALNVRVGCAALVYLDLDEPRAGVSEQVADLRYDSRCGNGPARLTLAVGSVAGSSVPSGNLDAAGCLRAIRTGPLGPGAEVEVRRGAALCVLTAAEPAKVVLVEITEVGGTGAAGLRATSWLAPK</sequence>
<keyword evidence="1" id="KW-0812">Transmembrane</keyword>
<evidence type="ECO:0000256" key="1">
    <source>
        <dbReference type="SAM" id="Phobius"/>
    </source>
</evidence>
<name>A0ABN6C810_9ACTN</name>
<dbReference type="EMBL" id="AP023356">
    <property type="protein sequence ID" value="BCJ41536.1"/>
    <property type="molecule type" value="Genomic_DNA"/>
</dbReference>
<keyword evidence="1" id="KW-1133">Transmembrane helix</keyword>
<keyword evidence="3" id="KW-1185">Reference proteome</keyword>